<gene>
    <name evidence="1" type="ORF">MTR67_026594</name>
</gene>
<accession>A0AAF0QZ82</accession>
<evidence type="ECO:0000313" key="1">
    <source>
        <dbReference type="EMBL" id="WMV33209.1"/>
    </source>
</evidence>
<organism evidence="1 2">
    <name type="scientific">Solanum verrucosum</name>
    <dbReference type="NCBI Taxonomy" id="315347"/>
    <lineage>
        <taxon>Eukaryota</taxon>
        <taxon>Viridiplantae</taxon>
        <taxon>Streptophyta</taxon>
        <taxon>Embryophyta</taxon>
        <taxon>Tracheophyta</taxon>
        <taxon>Spermatophyta</taxon>
        <taxon>Magnoliopsida</taxon>
        <taxon>eudicotyledons</taxon>
        <taxon>Gunneridae</taxon>
        <taxon>Pentapetalae</taxon>
        <taxon>asterids</taxon>
        <taxon>lamiids</taxon>
        <taxon>Solanales</taxon>
        <taxon>Solanaceae</taxon>
        <taxon>Solanoideae</taxon>
        <taxon>Solaneae</taxon>
        <taxon>Solanum</taxon>
    </lineage>
</organism>
<dbReference type="EMBL" id="CP133617">
    <property type="protein sequence ID" value="WMV33209.1"/>
    <property type="molecule type" value="Genomic_DNA"/>
</dbReference>
<dbReference type="AlphaFoldDB" id="A0AAF0QZ82"/>
<dbReference type="Proteomes" id="UP001234989">
    <property type="component" value="Chromosome 6"/>
</dbReference>
<protein>
    <submittedName>
        <fullName evidence="1">Uncharacterized protein</fullName>
    </submittedName>
</protein>
<name>A0AAF0QZ82_SOLVR</name>
<reference evidence="1" key="1">
    <citation type="submission" date="2023-08" db="EMBL/GenBank/DDBJ databases">
        <title>A de novo genome assembly of Solanum verrucosum Schlechtendal, a Mexican diploid species geographically isolated from the other diploid A-genome species in potato relatives.</title>
        <authorList>
            <person name="Hosaka K."/>
        </authorList>
    </citation>
    <scope>NUCLEOTIDE SEQUENCE</scope>
    <source>
        <tissue evidence="1">Young leaves</tissue>
    </source>
</reference>
<proteinExistence type="predicted"/>
<keyword evidence="2" id="KW-1185">Reference proteome</keyword>
<evidence type="ECO:0000313" key="2">
    <source>
        <dbReference type="Proteomes" id="UP001234989"/>
    </source>
</evidence>
<sequence>MSMHGAVSWLLMQRGSCLHHGGCMGAICICSYRSVRGFLIEKSRQELSSHASKTCATVASTSFRVASLCSTEAPYLHVMMTLLLNSLTLTGTCFGF</sequence>